<comment type="caution">
    <text evidence="2">The sequence shown here is derived from an EMBL/GenBank/DDBJ whole genome shotgun (WGS) entry which is preliminary data.</text>
</comment>
<dbReference type="Proteomes" id="UP001056429">
    <property type="component" value="Unassembled WGS sequence"/>
</dbReference>
<organism evidence="2 3">
    <name type="scientific">Oceanirhabdus seepicola</name>
    <dbReference type="NCBI Taxonomy" id="2828781"/>
    <lineage>
        <taxon>Bacteria</taxon>
        <taxon>Bacillati</taxon>
        <taxon>Bacillota</taxon>
        <taxon>Clostridia</taxon>
        <taxon>Eubacteriales</taxon>
        <taxon>Clostridiaceae</taxon>
        <taxon>Oceanirhabdus</taxon>
    </lineage>
</organism>
<sequence>MPYCSKCGVETDFGVYECPLCNYPIPKDLADKKEKKILFPKAINVHSEKVAERKKGAFFIISTTLISIMLLLSFIDYSLSYNLTWSKYSSISMFSIIIYTFVFLGFGKTFLMSLNICFFNTLAMLLMFDRVDITMSWSLIFGLPIVLLLYLTIILSYFIIKNLPSKGVNIAGIVLGAITVFCLILDIIITFNIFNTPKITWSLGILASVGPLSIGLILLHYKMPEKMEIYLKKKFHL</sequence>
<evidence type="ECO:0000256" key="1">
    <source>
        <dbReference type="SAM" id="Phobius"/>
    </source>
</evidence>
<evidence type="ECO:0008006" key="4">
    <source>
        <dbReference type="Google" id="ProtNLM"/>
    </source>
</evidence>
<feature type="transmembrane region" description="Helical" evidence="1">
    <location>
        <begin position="140"/>
        <end position="160"/>
    </location>
</feature>
<feature type="transmembrane region" description="Helical" evidence="1">
    <location>
        <begin position="57"/>
        <end position="79"/>
    </location>
</feature>
<dbReference type="RefSeq" id="WP_250860597.1">
    <property type="nucleotide sequence ID" value="NZ_JAGSOJ010000004.1"/>
</dbReference>
<keyword evidence="1" id="KW-0472">Membrane</keyword>
<keyword evidence="1" id="KW-0812">Transmembrane</keyword>
<dbReference type="EMBL" id="JAGSOJ010000004">
    <property type="protein sequence ID" value="MCM1991477.1"/>
    <property type="molecule type" value="Genomic_DNA"/>
</dbReference>
<evidence type="ECO:0000313" key="2">
    <source>
        <dbReference type="EMBL" id="MCM1991477.1"/>
    </source>
</evidence>
<gene>
    <name evidence="2" type="ORF">KDK92_17215</name>
</gene>
<feature type="transmembrane region" description="Helical" evidence="1">
    <location>
        <begin position="85"/>
        <end position="104"/>
    </location>
</feature>
<reference evidence="2" key="2">
    <citation type="submission" date="2021-04" db="EMBL/GenBank/DDBJ databases">
        <authorList>
            <person name="Dong X."/>
        </authorList>
    </citation>
    <scope>NUCLEOTIDE SEQUENCE</scope>
    <source>
        <strain evidence="2">ZWT</strain>
    </source>
</reference>
<keyword evidence="3" id="KW-1185">Reference proteome</keyword>
<feature type="transmembrane region" description="Helical" evidence="1">
    <location>
        <begin position="172"/>
        <end position="193"/>
    </location>
</feature>
<feature type="transmembrane region" description="Helical" evidence="1">
    <location>
        <begin position="111"/>
        <end position="128"/>
    </location>
</feature>
<keyword evidence="1" id="KW-1133">Transmembrane helix</keyword>
<feature type="transmembrane region" description="Helical" evidence="1">
    <location>
        <begin position="199"/>
        <end position="219"/>
    </location>
</feature>
<proteinExistence type="predicted"/>
<reference evidence="2" key="1">
    <citation type="journal article" date="2021" name="mSystems">
        <title>Bacteria and Archaea Synergistically Convert Glycine Betaine to Biogenic Methane in the Formosa Cold Seep of the South China Sea.</title>
        <authorList>
            <person name="Li L."/>
            <person name="Zhang W."/>
            <person name="Zhang S."/>
            <person name="Song L."/>
            <person name="Sun Q."/>
            <person name="Zhang H."/>
            <person name="Xiang H."/>
            <person name="Dong X."/>
        </authorList>
    </citation>
    <scope>NUCLEOTIDE SEQUENCE</scope>
    <source>
        <strain evidence="2">ZWT</strain>
    </source>
</reference>
<name>A0A9J6P6P6_9CLOT</name>
<accession>A0A9J6P6P6</accession>
<dbReference type="AlphaFoldDB" id="A0A9J6P6P6"/>
<evidence type="ECO:0000313" key="3">
    <source>
        <dbReference type="Proteomes" id="UP001056429"/>
    </source>
</evidence>
<protein>
    <recommendedName>
        <fullName evidence="4">Zinc ribbon domain-containing protein</fullName>
    </recommendedName>
</protein>